<sequence length="201" mass="21932">MQTPDPTPPGTDPTATASEPPAPPDVQSVSDVPTRVIGSDRTSTAGAKVITRATSTPLTHRRVRPRLAIAAGLPGLAGRWFKIPFSRALPQGKTKGVKPKPKSLRRSLLSRYRQWVARTRQSSKSHHTVESASTLCKSRGTTGSPKRHPRRVVKIYNLRPRGTKGYNLRPRVSAGVASTSVTPKRGYVRYDTSLHPPWACC</sequence>
<name>A8NIV9_COPC7</name>
<dbReference type="InParanoid" id="A8NIV9"/>
<dbReference type="EMBL" id="AACS02000010">
    <property type="protein sequence ID" value="EAU87677.2"/>
    <property type="molecule type" value="Genomic_DNA"/>
</dbReference>
<proteinExistence type="predicted"/>
<accession>A8NIV9</accession>
<protein>
    <submittedName>
        <fullName evidence="2">Uncharacterized protein</fullName>
    </submittedName>
</protein>
<dbReference type="Proteomes" id="UP000001861">
    <property type="component" value="Unassembled WGS sequence"/>
</dbReference>
<feature type="compositionally biased region" description="Polar residues" evidence="1">
    <location>
        <begin position="130"/>
        <end position="144"/>
    </location>
</feature>
<dbReference type="VEuPathDB" id="FungiDB:CC1G_08713"/>
<organism evidence="2 3">
    <name type="scientific">Coprinopsis cinerea (strain Okayama-7 / 130 / ATCC MYA-4618 / FGSC 9003)</name>
    <name type="common">Inky cap fungus</name>
    <name type="synonym">Hormographiella aspergillata</name>
    <dbReference type="NCBI Taxonomy" id="240176"/>
    <lineage>
        <taxon>Eukaryota</taxon>
        <taxon>Fungi</taxon>
        <taxon>Dikarya</taxon>
        <taxon>Basidiomycota</taxon>
        <taxon>Agaricomycotina</taxon>
        <taxon>Agaricomycetes</taxon>
        <taxon>Agaricomycetidae</taxon>
        <taxon>Agaricales</taxon>
        <taxon>Agaricineae</taxon>
        <taxon>Psathyrellaceae</taxon>
        <taxon>Coprinopsis</taxon>
    </lineage>
</organism>
<evidence type="ECO:0000256" key="1">
    <source>
        <dbReference type="SAM" id="MobiDB-lite"/>
    </source>
</evidence>
<comment type="caution">
    <text evidence="2">The sequence shown here is derived from an EMBL/GenBank/DDBJ whole genome shotgun (WGS) entry which is preliminary data.</text>
</comment>
<evidence type="ECO:0000313" key="2">
    <source>
        <dbReference type="EMBL" id="EAU87677.2"/>
    </source>
</evidence>
<keyword evidence="3" id="KW-1185">Reference proteome</keyword>
<reference evidence="2 3" key="1">
    <citation type="journal article" date="2010" name="Proc. Natl. Acad. Sci. U.S.A.">
        <title>Insights into evolution of multicellular fungi from the assembled chromosomes of the mushroom Coprinopsis cinerea (Coprinus cinereus).</title>
        <authorList>
            <person name="Stajich J.E."/>
            <person name="Wilke S.K."/>
            <person name="Ahren D."/>
            <person name="Au C.H."/>
            <person name="Birren B.W."/>
            <person name="Borodovsky M."/>
            <person name="Burns C."/>
            <person name="Canback B."/>
            <person name="Casselton L.A."/>
            <person name="Cheng C.K."/>
            <person name="Deng J."/>
            <person name="Dietrich F.S."/>
            <person name="Fargo D.C."/>
            <person name="Farman M.L."/>
            <person name="Gathman A.C."/>
            <person name="Goldberg J."/>
            <person name="Guigo R."/>
            <person name="Hoegger P.J."/>
            <person name="Hooker J.B."/>
            <person name="Huggins A."/>
            <person name="James T.Y."/>
            <person name="Kamada T."/>
            <person name="Kilaru S."/>
            <person name="Kodira C."/>
            <person name="Kues U."/>
            <person name="Kupfer D."/>
            <person name="Kwan H.S."/>
            <person name="Lomsadze A."/>
            <person name="Li W."/>
            <person name="Lilly W.W."/>
            <person name="Ma L.J."/>
            <person name="Mackey A.J."/>
            <person name="Manning G."/>
            <person name="Martin F."/>
            <person name="Muraguchi H."/>
            <person name="Natvig D.O."/>
            <person name="Palmerini H."/>
            <person name="Ramesh M.A."/>
            <person name="Rehmeyer C.J."/>
            <person name="Roe B.A."/>
            <person name="Shenoy N."/>
            <person name="Stanke M."/>
            <person name="Ter-Hovhannisyan V."/>
            <person name="Tunlid A."/>
            <person name="Velagapudi R."/>
            <person name="Vision T.J."/>
            <person name="Zeng Q."/>
            <person name="Zolan M.E."/>
            <person name="Pukkila P.J."/>
        </authorList>
    </citation>
    <scope>NUCLEOTIDE SEQUENCE [LARGE SCALE GENOMIC DNA]</scope>
    <source>
        <strain evidence="3">Okayama-7 / 130 / ATCC MYA-4618 / FGSC 9003</strain>
    </source>
</reference>
<dbReference type="HOGENOM" id="CLU_1360330_0_0_1"/>
<feature type="region of interest" description="Disordered" evidence="1">
    <location>
        <begin position="1"/>
        <end position="45"/>
    </location>
</feature>
<dbReference type="KEGG" id="cci:CC1G_08713"/>
<dbReference type="AlphaFoldDB" id="A8NIV9"/>
<dbReference type="RefSeq" id="XP_001834082.2">
    <property type="nucleotide sequence ID" value="XM_001834030.2"/>
</dbReference>
<feature type="region of interest" description="Disordered" evidence="1">
    <location>
        <begin position="119"/>
        <end position="149"/>
    </location>
</feature>
<evidence type="ECO:0000313" key="3">
    <source>
        <dbReference type="Proteomes" id="UP000001861"/>
    </source>
</evidence>
<gene>
    <name evidence="2" type="ORF">CC1G_08713</name>
</gene>
<feature type="compositionally biased region" description="Pro residues" evidence="1">
    <location>
        <begin position="1"/>
        <end position="11"/>
    </location>
</feature>
<dbReference type="GeneID" id="6010646"/>